<comment type="caution">
    <text evidence="1">The sequence shown here is derived from an EMBL/GenBank/DDBJ whole genome shotgun (WGS) entry which is preliminary data.</text>
</comment>
<organism evidence="1 2">
    <name type="scientific">Candidatus Scalindua brodae</name>
    <dbReference type="NCBI Taxonomy" id="237368"/>
    <lineage>
        <taxon>Bacteria</taxon>
        <taxon>Pseudomonadati</taxon>
        <taxon>Planctomycetota</taxon>
        <taxon>Candidatus Brocadiia</taxon>
        <taxon>Candidatus Brocadiales</taxon>
        <taxon>Candidatus Scalinduaceae</taxon>
        <taxon>Candidatus Scalindua</taxon>
    </lineage>
</organism>
<dbReference type="AlphaFoldDB" id="A0A0B0EJD4"/>
<dbReference type="EMBL" id="JRYO01000148">
    <property type="protein sequence ID" value="KHE92141.1"/>
    <property type="molecule type" value="Genomic_DNA"/>
</dbReference>
<protein>
    <submittedName>
        <fullName evidence="1">Uncharacterized protein</fullName>
    </submittedName>
</protein>
<proteinExistence type="predicted"/>
<name>A0A0B0EJD4_9BACT</name>
<accession>A0A0B0EJD4</accession>
<reference evidence="1 2" key="1">
    <citation type="submission" date="2014-10" db="EMBL/GenBank/DDBJ databases">
        <title>Draft genome of anammox bacterium scalindua brodae, obtained using differential coverage binning of sequence data from two enrichment reactors.</title>
        <authorList>
            <person name="Speth D.R."/>
            <person name="Russ L."/>
            <person name="Kartal B."/>
            <person name="Op den Camp H.J."/>
            <person name="Dutilh B.E."/>
            <person name="Jetten M.S."/>
        </authorList>
    </citation>
    <scope>NUCLEOTIDE SEQUENCE [LARGE SCALE GENOMIC DNA]</scope>
    <source>
        <strain evidence="1">RU1</strain>
    </source>
</reference>
<evidence type="ECO:0000313" key="2">
    <source>
        <dbReference type="Proteomes" id="UP000030652"/>
    </source>
</evidence>
<gene>
    <name evidence="1" type="ORF">SCABRO_02091</name>
</gene>
<sequence length="35" mass="3884">MNLLKKYAIVVFFSVFCALQGIANASTEPNYMGEL</sequence>
<feature type="non-terminal residue" evidence="1">
    <location>
        <position position="35"/>
    </location>
</feature>
<evidence type="ECO:0000313" key="1">
    <source>
        <dbReference type="EMBL" id="KHE92141.1"/>
    </source>
</evidence>
<dbReference type="Proteomes" id="UP000030652">
    <property type="component" value="Unassembled WGS sequence"/>
</dbReference>